<evidence type="ECO:0000256" key="8">
    <source>
        <dbReference type="ARBA" id="ARBA00023027"/>
    </source>
</evidence>
<feature type="binding site" evidence="11">
    <location>
        <position position="408"/>
    </location>
    <ligand>
        <name>Zn(2+)</name>
        <dbReference type="ChEBI" id="CHEBI:29105"/>
    </ligand>
</feature>
<comment type="caution">
    <text evidence="14">The sequence shown here is derived from an EMBL/GenBank/DDBJ whole genome shotgun (WGS) entry which is preliminary data.</text>
</comment>
<dbReference type="NCBIfam" id="TIGR00575">
    <property type="entry name" value="dnlj"/>
    <property type="match status" value="1"/>
</dbReference>
<dbReference type="GO" id="GO:0003911">
    <property type="term" value="F:DNA ligase (NAD+) activity"/>
    <property type="evidence" value="ECO:0007669"/>
    <property type="project" value="UniProtKB-EC"/>
</dbReference>
<feature type="binding site" evidence="11">
    <location>
        <position position="411"/>
    </location>
    <ligand>
        <name>Zn(2+)</name>
        <dbReference type="ChEBI" id="CHEBI:29105"/>
    </ligand>
</feature>
<keyword evidence="2 11" id="KW-0436">Ligase</keyword>
<keyword evidence="8 11" id="KW-0520">NAD</keyword>
<dbReference type="SUPFAM" id="SSF47781">
    <property type="entry name" value="RuvA domain 2-like"/>
    <property type="match status" value="1"/>
</dbReference>
<evidence type="ECO:0000256" key="5">
    <source>
        <dbReference type="ARBA" id="ARBA00022763"/>
    </source>
</evidence>
<dbReference type="SMART" id="SM00278">
    <property type="entry name" value="HhH1"/>
    <property type="match status" value="4"/>
</dbReference>
<dbReference type="SMART" id="SM00292">
    <property type="entry name" value="BRCT"/>
    <property type="match status" value="1"/>
</dbReference>
<dbReference type="Pfam" id="PF14520">
    <property type="entry name" value="HHH_5"/>
    <property type="match status" value="1"/>
</dbReference>
<evidence type="ECO:0000256" key="1">
    <source>
        <dbReference type="ARBA" id="ARBA00004067"/>
    </source>
</evidence>
<name>A0ABQ0CDK2_9PROT</name>
<dbReference type="InterPro" id="IPR018239">
    <property type="entry name" value="DNA_ligase_AS"/>
</dbReference>
<keyword evidence="7 11" id="KW-0460">Magnesium</keyword>
<dbReference type="InterPro" id="IPR013840">
    <property type="entry name" value="DNAligase_N"/>
</dbReference>
<proteinExistence type="inferred from homology"/>
<dbReference type="Gene3D" id="1.10.150.20">
    <property type="entry name" value="5' to 3' exonuclease, C-terminal subdomain"/>
    <property type="match status" value="2"/>
</dbReference>
<evidence type="ECO:0000256" key="2">
    <source>
        <dbReference type="ARBA" id="ARBA00022598"/>
    </source>
</evidence>
<evidence type="ECO:0000256" key="9">
    <source>
        <dbReference type="ARBA" id="ARBA00023204"/>
    </source>
</evidence>
<comment type="similarity">
    <text evidence="11">Belongs to the NAD-dependent DNA ligase family. LigA subfamily.</text>
</comment>
<feature type="binding site" evidence="11">
    <location>
        <begin position="36"/>
        <end position="40"/>
    </location>
    <ligand>
        <name>NAD(+)</name>
        <dbReference type="ChEBI" id="CHEBI:57540"/>
    </ligand>
</feature>
<reference evidence="14 15" key="1">
    <citation type="submission" date="2024-05" db="EMBL/GenBank/DDBJ databases">
        <authorList>
            <consortium name="Candidatus Magnetaquicoccaceae bacterium FCR-1 genome sequencing consortium"/>
            <person name="Shimoshige H."/>
            <person name="Shimamura S."/>
            <person name="Taoka A."/>
            <person name="Kobayashi H."/>
            <person name="Maekawa T."/>
        </authorList>
    </citation>
    <scope>NUCLEOTIDE SEQUENCE [LARGE SCALE GENOMIC DNA]</scope>
    <source>
        <strain evidence="14 15">FCR-1</strain>
    </source>
</reference>
<keyword evidence="15" id="KW-1185">Reference proteome</keyword>
<dbReference type="InterPro" id="IPR004150">
    <property type="entry name" value="NAD_DNA_ligase_OB"/>
</dbReference>
<dbReference type="InterPro" id="IPR003583">
    <property type="entry name" value="Hlx-hairpin-Hlx_DNA-bd_motif"/>
</dbReference>
<comment type="catalytic activity">
    <reaction evidence="10 11 12">
        <text>NAD(+) + (deoxyribonucleotide)n-3'-hydroxyl + 5'-phospho-(deoxyribonucleotide)m = (deoxyribonucleotide)n+m + AMP + beta-nicotinamide D-nucleotide.</text>
        <dbReference type="EC" id="6.5.1.2"/>
    </reaction>
</comment>
<dbReference type="HAMAP" id="MF_01588">
    <property type="entry name" value="DNA_ligase_A"/>
    <property type="match status" value="1"/>
</dbReference>
<dbReference type="Gene3D" id="3.40.50.10190">
    <property type="entry name" value="BRCT domain"/>
    <property type="match status" value="1"/>
</dbReference>
<evidence type="ECO:0000259" key="13">
    <source>
        <dbReference type="PROSITE" id="PS50172"/>
    </source>
</evidence>
<dbReference type="SUPFAM" id="SSF50249">
    <property type="entry name" value="Nucleic acid-binding proteins"/>
    <property type="match status" value="1"/>
</dbReference>
<protein>
    <recommendedName>
        <fullName evidence="11 12">DNA ligase</fullName>
        <ecNumber evidence="11 12">6.5.1.2</ecNumber>
    </recommendedName>
    <alternativeName>
        <fullName evidence="11">Polydeoxyribonucleotide synthase [NAD(+)]</fullName>
    </alternativeName>
</protein>
<evidence type="ECO:0000313" key="14">
    <source>
        <dbReference type="EMBL" id="GAB0058976.1"/>
    </source>
</evidence>
<feature type="domain" description="BRCT" evidence="13">
    <location>
        <begin position="595"/>
        <end position="675"/>
    </location>
</feature>
<evidence type="ECO:0000256" key="10">
    <source>
        <dbReference type="ARBA" id="ARBA00034005"/>
    </source>
</evidence>
<dbReference type="CDD" id="cd17748">
    <property type="entry name" value="BRCT_DNA_ligase_like"/>
    <property type="match status" value="1"/>
</dbReference>
<evidence type="ECO:0000256" key="4">
    <source>
        <dbReference type="ARBA" id="ARBA00022723"/>
    </source>
</evidence>
<dbReference type="PANTHER" id="PTHR23389">
    <property type="entry name" value="CHROMOSOME TRANSMISSION FIDELITY FACTOR 18"/>
    <property type="match status" value="1"/>
</dbReference>
<accession>A0ABQ0CDK2</accession>
<dbReference type="CDD" id="cd00114">
    <property type="entry name" value="LIGANc"/>
    <property type="match status" value="1"/>
</dbReference>
<dbReference type="Gene3D" id="2.40.50.140">
    <property type="entry name" value="Nucleic acid-binding proteins"/>
    <property type="match status" value="1"/>
</dbReference>
<evidence type="ECO:0000313" key="15">
    <source>
        <dbReference type="Proteomes" id="UP001628193"/>
    </source>
</evidence>
<organism evidence="14 15">
    <name type="scientific">Candidatus Magnetaquiglobus chichijimensis</name>
    <dbReference type="NCBI Taxonomy" id="3141448"/>
    <lineage>
        <taxon>Bacteria</taxon>
        <taxon>Pseudomonadati</taxon>
        <taxon>Pseudomonadota</taxon>
        <taxon>Magnetococcia</taxon>
        <taxon>Magnetococcales</taxon>
        <taxon>Candidatus Magnetaquicoccaceae</taxon>
        <taxon>Candidatus Magnetaquiglobus</taxon>
    </lineage>
</organism>
<dbReference type="SMART" id="SM00532">
    <property type="entry name" value="LIGANc"/>
    <property type="match status" value="1"/>
</dbReference>
<dbReference type="InterPro" id="IPR036420">
    <property type="entry name" value="BRCT_dom_sf"/>
</dbReference>
<dbReference type="Pfam" id="PF00533">
    <property type="entry name" value="BRCT"/>
    <property type="match status" value="1"/>
</dbReference>
<dbReference type="EMBL" id="BAAFGK010000005">
    <property type="protein sequence ID" value="GAB0058976.1"/>
    <property type="molecule type" value="Genomic_DNA"/>
</dbReference>
<dbReference type="PIRSF" id="PIRSF001604">
    <property type="entry name" value="LigA"/>
    <property type="match status" value="1"/>
</dbReference>
<dbReference type="PROSITE" id="PS01055">
    <property type="entry name" value="DNA_LIGASE_N1"/>
    <property type="match status" value="1"/>
</dbReference>
<keyword evidence="3 11" id="KW-0235">DNA replication</keyword>
<evidence type="ECO:0000256" key="3">
    <source>
        <dbReference type="ARBA" id="ARBA00022705"/>
    </source>
</evidence>
<feature type="binding site" evidence="11">
    <location>
        <position position="314"/>
    </location>
    <ligand>
        <name>NAD(+)</name>
        <dbReference type="ChEBI" id="CHEBI:57540"/>
    </ligand>
</feature>
<keyword evidence="5 11" id="KW-0227">DNA damage</keyword>
<dbReference type="Proteomes" id="UP001628193">
    <property type="component" value="Unassembled WGS sequence"/>
</dbReference>
<dbReference type="InterPro" id="IPR033136">
    <property type="entry name" value="DNA_ligase_CS"/>
</dbReference>
<dbReference type="InterPro" id="IPR001679">
    <property type="entry name" value="DNA_ligase"/>
</dbReference>
<comment type="caution">
    <text evidence="11">Lacks conserved residue(s) required for the propagation of feature annotation.</text>
</comment>
<dbReference type="InterPro" id="IPR012340">
    <property type="entry name" value="NA-bd_OB-fold"/>
</dbReference>
<dbReference type="PROSITE" id="PS01056">
    <property type="entry name" value="DNA_LIGASE_N2"/>
    <property type="match status" value="1"/>
</dbReference>
<reference evidence="14 15" key="2">
    <citation type="submission" date="2024-09" db="EMBL/GenBank/DDBJ databases">
        <title>Draft genome sequence of Candidatus Magnetaquicoccaceae bacterium FCR-1.</title>
        <authorList>
            <person name="Shimoshige H."/>
            <person name="Shimamura S."/>
            <person name="Taoka A."/>
            <person name="Kobayashi H."/>
            <person name="Maekawa T."/>
        </authorList>
    </citation>
    <scope>NUCLEOTIDE SEQUENCE [LARGE SCALE GENOMIC DNA]</scope>
    <source>
        <strain evidence="14 15">FCR-1</strain>
    </source>
</reference>
<feature type="binding site" evidence="11">
    <location>
        <position position="432"/>
    </location>
    <ligand>
        <name>Zn(2+)</name>
        <dbReference type="ChEBI" id="CHEBI:29105"/>
    </ligand>
</feature>
<evidence type="ECO:0000256" key="12">
    <source>
        <dbReference type="RuleBase" id="RU000618"/>
    </source>
</evidence>
<sequence length="675" mass="73119">MTTPTPETLARVRALRAELAHHNHRYHVLDAPEIGDDAYDALFRELESLEQLHPVLITPDSPTRRVGAAPLEGFAKVVHRAPMLSIDTVADVAEFDRRVREGLGEAEVEYAAEPKIDGVAVSLIYERGLLVCVATRGDGREGEEVTAQARTIPSLPLRLLGEGHPELLEARGEVFMTLAAFDAYNARALETGEKTFANPRNAAAGSLRQLDPRITAQRPLKLYCHGVGEVRAEGWPTRHDQVMALFRDWGLPTCPDAEVVVGVEGCRDYYERLRARRDQLSYEIDGMVFKVNVLAWRERLGFVARAPRWASACKFPSREAFTTVEAIDVQVGRTGALTPVARLQPVGVGGVTVTNATLHNFEELYRKDVRAGDTVRVRRAGDVIPEVVEVVLEKRPADALPVVTPASCPVCGGAVAKPEGEVVIRCIEGFFCPAQRKEAVRHFASRRAMNIEGLGEKLVEALFAGGLIGDVADLYRLHGMSERVAGLERMGEKSAENLLAAIEESRGRDLERFLFALGIREVGEATAASLARHFGTIEALMAASEAELQGAPEVGPVAAGRVWAFFRAPGSQALLERLLAEPATGWHRAAARAVAIGHPLAGATVVLTGTLTAWTRQEAKARLEALGAKVSGSLSKRTRYLIVGEAPGSKLTQARELGVEILDETAMIALVQGAG</sequence>
<feature type="binding site" evidence="11">
    <location>
        <position position="136"/>
    </location>
    <ligand>
        <name>NAD(+)</name>
        <dbReference type="ChEBI" id="CHEBI:57540"/>
    </ligand>
</feature>
<evidence type="ECO:0000256" key="11">
    <source>
        <dbReference type="HAMAP-Rule" id="MF_01588"/>
    </source>
</evidence>
<keyword evidence="9 11" id="KW-0234">DNA repair</keyword>
<feature type="binding site" evidence="11">
    <location>
        <position position="290"/>
    </location>
    <ligand>
        <name>NAD(+)</name>
        <dbReference type="ChEBI" id="CHEBI:57540"/>
    </ligand>
</feature>
<keyword evidence="4 11" id="KW-0479">Metal-binding</keyword>
<dbReference type="Pfam" id="PF03120">
    <property type="entry name" value="OB_DNA_ligase"/>
    <property type="match status" value="1"/>
</dbReference>
<dbReference type="RefSeq" id="WP_420906692.1">
    <property type="nucleotide sequence ID" value="NZ_BAAFGK010000005.1"/>
</dbReference>
<dbReference type="Pfam" id="PF12826">
    <property type="entry name" value="HHH_2"/>
    <property type="match status" value="1"/>
</dbReference>
<dbReference type="SUPFAM" id="SSF52113">
    <property type="entry name" value="BRCT domain"/>
    <property type="match status" value="1"/>
</dbReference>
<dbReference type="Gene3D" id="6.20.10.30">
    <property type="match status" value="1"/>
</dbReference>
<dbReference type="InterPro" id="IPR041663">
    <property type="entry name" value="DisA/LigA_HHH"/>
</dbReference>
<dbReference type="Gene3D" id="1.10.287.610">
    <property type="entry name" value="Helix hairpin bin"/>
    <property type="match status" value="1"/>
</dbReference>
<dbReference type="InterPro" id="IPR013839">
    <property type="entry name" value="DNAligase_adenylation"/>
</dbReference>
<feature type="binding site" evidence="11">
    <location>
        <position position="173"/>
    </location>
    <ligand>
        <name>NAD(+)</name>
        <dbReference type="ChEBI" id="CHEBI:57540"/>
    </ligand>
</feature>
<comment type="function">
    <text evidence="1 11">DNA ligase that catalyzes the formation of phosphodiester linkages between 5'-phosphoryl and 3'-hydroxyl groups in double-stranded DNA using NAD as a coenzyme and as the energy source for the reaction. It is essential for DNA replication and repair of damaged DNA.</text>
</comment>
<dbReference type="InterPro" id="IPR004149">
    <property type="entry name" value="Znf_DNAligase_C4"/>
</dbReference>
<keyword evidence="6 11" id="KW-0862">Zinc</keyword>
<feature type="binding site" evidence="11">
    <location>
        <begin position="85"/>
        <end position="86"/>
    </location>
    <ligand>
        <name>NAD(+)</name>
        <dbReference type="ChEBI" id="CHEBI:57540"/>
    </ligand>
</feature>
<dbReference type="SUPFAM" id="SSF56091">
    <property type="entry name" value="DNA ligase/mRNA capping enzyme, catalytic domain"/>
    <property type="match status" value="1"/>
</dbReference>
<comment type="cofactor">
    <cofactor evidence="11">
        <name>Mg(2+)</name>
        <dbReference type="ChEBI" id="CHEBI:18420"/>
    </cofactor>
    <cofactor evidence="11">
        <name>Mn(2+)</name>
        <dbReference type="ChEBI" id="CHEBI:29035"/>
    </cofactor>
</comment>
<dbReference type="EC" id="6.5.1.2" evidence="11 12"/>
<dbReference type="Pfam" id="PF01653">
    <property type="entry name" value="DNA_ligase_aden"/>
    <property type="match status" value="1"/>
</dbReference>
<feature type="active site" description="N6-AMP-lysine intermediate" evidence="11">
    <location>
        <position position="115"/>
    </location>
</feature>
<dbReference type="PANTHER" id="PTHR23389:SF9">
    <property type="entry name" value="DNA LIGASE"/>
    <property type="match status" value="1"/>
</dbReference>
<dbReference type="InterPro" id="IPR001357">
    <property type="entry name" value="BRCT_dom"/>
</dbReference>
<feature type="binding site" evidence="11">
    <location>
        <position position="113"/>
    </location>
    <ligand>
        <name>NAD(+)</name>
        <dbReference type="ChEBI" id="CHEBI:57540"/>
    </ligand>
</feature>
<dbReference type="Gene3D" id="3.30.470.30">
    <property type="entry name" value="DNA ligase/mRNA capping enzyme"/>
    <property type="match status" value="1"/>
</dbReference>
<dbReference type="NCBIfam" id="NF005932">
    <property type="entry name" value="PRK07956.1"/>
    <property type="match status" value="1"/>
</dbReference>
<keyword evidence="11" id="KW-0464">Manganese</keyword>
<gene>
    <name evidence="11 14" type="primary">ligA</name>
    <name evidence="14" type="ORF">SIID45300_03336</name>
</gene>
<dbReference type="InterPro" id="IPR010994">
    <property type="entry name" value="RuvA_2-like"/>
</dbReference>
<dbReference type="PROSITE" id="PS50172">
    <property type="entry name" value="BRCT"/>
    <property type="match status" value="1"/>
</dbReference>
<evidence type="ECO:0000256" key="7">
    <source>
        <dbReference type="ARBA" id="ARBA00022842"/>
    </source>
</evidence>
<dbReference type="Pfam" id="PF03119">
    <property type="entry name" value="DNA_ligase_ZBD"/>
    <property type="match status" value="1"/>
</dbReference>
<evidence type="ECO:0000256" key="6">
    <source>
        <dbReference type="ARBA" id="ARBA00022833"/>
    </source>
</evidence>